<dbReference type="GO" id="GO:0006508">
    <property type="term" value="P:proteolysis"/>
    <property type="evidence" value="ECO:0007669"/>
    <property type="project" value="UniProtKB-KW"/>
</dbReference>
<evidence type="ECO:0000256" key="5">
    <source>
        <dbReference type="ARBA" id="ARBA00022676"/>
    </source>
</evidence>
<keyword evidence="9" id="KW-0573">Peptidoglycan synthesis</keyword>
<evidence type="ECO:0000256" key="6">
    <source>
        <dbReference type="ARBA" id="ARBA00022679"/>
    </source>
</evidence>
<dbReference type="InterPro" id="IPR005543">
    <property type="entry name" value="PASTA_dom"/>
</dbReference>
<dbReference type="RefSeq" id="WP_154730685.1">
    <property type="nucleotide sequence ID" value="NZ_SZYE01000179.1"/>
</dbReference>
<evidence type="ECO:0000256" key="11">
    <source>
        <dbReference type="ARBA" id="ARBA00023316"/>
    </source>
</evidence>
<dbReference type="FunFam" id="1.10.3810.10:FF:000001">
    <property type="entry name" value="Penicillin-binding protein 1A"/>
    <property type="match status" value="1"/>
</dbReference>
<dbReference type="InterPro" id="IPR036950">
    <property type="entry name" value="PBP_transglycosylase"/>
</dbReference>
<dbReference type="GO" id="GO:0008955">
    <property type="term" value="F:peptidoglycan glycosyltransferase activity"/>
    <property type="evidence" value="ECO:0007669"/>
    <property type="project" value="UniProtKB-EC"/>
</dbReference>
<dbReference type="GO" id="GO:0009252">
    <property type="term" value="P:peptidoglycan biosynthetic process"/>
    <property type="evidence" value="ECO:0007669"/>
    <property type="project" value="UniProtKB-KW"/>
</dbReference>
<keyword evidence="3" id="KW-0121">Carboxypeptidase</keyword>
<evidence type="ECO:0000256" key="4">
    <source>
        <dbReference type="ARBA" id="ARBA00022670"/>
    </source>
</evidence>
<dbReference type="GO" id="GO:0071555">
    <property type="term" value="P:cell wall organization"/>
    <property type="evidence" value="ECO:0007669"/>
    <property type="project" value="UniProtKB-KW"/>
</dbReference>
<dbReference type="Gene3D" id="1.10.3810.10">
    <property type="entry name" value="Biosynthetic peptidoglycan transglycosylase-like"/>
    <property type="match status" value="1"/>
</dbReference>
<comment type="caution">
    <text evidence="16">The sequence shown here is derived from an EMBL/GenBank/DDBJ whole genome shotgun (WGS) entry which is preliminary data.</text>
</comment>
<comment type="similarity">
    <text evidence="2">In the N-terminal section; belongs to the glycosyltransferase 51 family.</text>
</comment>
<keyword evidence="4" id="KW-0645">Protease</keyword>
<dbReference type="Proteomes" id="UP000308121">
    <property type="component" value="Unassembled WGS sequence"/>
</dbReference>
<keyword evidence="10" id="KW-0511">Multifunctional enzyme</keyword>
<keyword evidence="5" id="KW-0328">Glycosyltransferase</keyword>
<sequence>MTRPSRVHVTPTQVLALLLAFVLASGTGGLLLAGTLMPVAAAARTATGLGEEMLQDLPSHLERRPLSQRSVMTAADGTPIAEFFAEDRVVVPLDQVSVHLRDAVVATEDRRFFDHGGIDPTGMARALVQNQLTGSQQGASTLTQQYVKNVLIEHSAREGDHAGVAAAQEADGAEGYARKLREARLAVALEQELTKEEILESYLNIAPFGVGVYGAESAARRYFSTSAAELDVLEAATIAGITKSPRTFDPTRSPAAAEQRRNTVLMLMRDQEYITAEEHDAAVATPVADTLRVSEARSGCMAADASIPGAGFFCDYVTQVIRHDPAFGETPEERADLLYRGGLVITTTLDPRLQALADEQVKARVPVDDRSGVGSAMVVVEPGTGRVVAMAQNRTFDNTAEAGGSAVSVNYGTSFSYGGSGGFAPGSTLKPFTLLEWLEQGHHLGMTVDGTARTLNTNQFTACGSRLPSQTWPVRNSEGGAGRMSVLRATQRSVNLAYLSMAMQLDLCDIMQGAADLGVTQSSQGREGEPFGAYAANVLGSEATSPLALAGAYAAFAADGVSCTPVAVTAVLDADGAALPVPDAGCAQAIDPDVAATLNHALGHVWQGTGRSLGTPGYAAAGKTGTTSRNEQTWFVGYTPRLAAATWVGHPDSFTPMQDVVIDGRRYRHVYGATLAGVAWKGFMDAALADGQPNPAFTPVTDQARLGRSSSVPSVVGLDRDAAVEALRRAGFEAVIGGSTASDLPAGTIASQSRIGSAEAGSRITLHPSRGGSTDGGARG</sequence>
<evidence type="ECO:0000259" key="15">
    <source>
        <dbReference type="PROSITE" id="PS51178"/>
    </source>
</evidence>
<evidence type="ECO:0000256" key="9">
    <source>
        <dbReference type="ARBA" id="ARBA00022984"/>
    </source>
</evidence>
<dbReference type="InterPro" id="IPR001264">
    <property type="entry name" value="Glyco_trans_51"/>
</dbReference>
<dbReference type="PANTHER" id="PTHR32282:SF33">
    <property type="entry name" value="PEPTIDOGLYCAN GLYCOSYLTRANSFERASE"/>
    <property type="match status" value="1"/>
</dbReference>
<comment type="catalytic activity">
    <reaction evidence="13">
        <text>[GlcNAc-(1-&gt;4)-Mur2Ac(oyl-L-Ala-gamma-D-Glu-L-Lys-D-Ala-D-Ala)](n)-di-trans,octa-cis-undecaprenyl diphosphate + beta-D-GlcNAc-(1-&gt;4)-Mur2Ac(oyl-L-Ala-gamma-D-Glu-L-Lys-D-Ala-D-Ala)-di-trans,octa-cis-undecaprenyl diphosphate = [GlcNAc-(1-&gt;4)-Mur2Ac(oyl-L-Ala-gamma-D-Glu-L-Lys-D-Ala-D-Ala)](n+1)-di-trans,octa-cis-undecaprenyl diphosphate + di-trans,octa-cis-undecaprenyl diphosphate + H(+)</text>
        <dbReference type="Rhea" id="RHEA:23708"/>
        <dbReference type="Rhea" id="RHEA-COMP:9602"/>
        <dbReference type="Rhea" id="RHEA-COMP:9603"/>
        <dbReference type="ChEBI" id="CHEBI:15378"/>
        <dbReference type="ChEBI" id="CHEBI:58405"/>
        <dbReference type="ChEBI" id="CHEBI:60033"/>
        <dbReference type="ChEBI" id="CHEBI:78435"/>
        <dbReference type="EC" id="2.4.99.28"/>
    </reaction>
</comment>
<comment type="similarity">
    <text evidence="1">In the C-terminal section; belongs to the transpeptidase family.</text>
</comment>
<feature type="domain" description="PASTA" evidence="15">
    <location>
        <begin position="708"/>
        <end position="770"/>
    </location>
</feature>
<dbReference type="CDD" id="cd06577">
    <property type="entry name" value="PASTA_pknB"/>
    <property type="match status" value="1"/>
</dbReference>
<dbReference type="GO" id="GO:0030288">
    <property type="term" value="C:outer membrane-bounded periplasmic space"/>
    <property type="evidence" value="ECO:0007669"/>
    <property type="project" value="TreeGrafter"/>
</dbReference>
<evidence type="ECO:0000256" key="2">
    <source>
        <dbReference type="ARBA" id="ARBA00007739"/>
    </source>
</evidence>
<dbReference type="SUPFAM" id="SSF56601">
    <property type="entry name" value="beta-lactamase/transpeptidase-like"/>
    <property type="match status" value="1"/>
</dbReference>
<evidence type="ECO:0000256" key="12">
    <source>
        <dbReference type="ARBA" id="ARBA00034000"/>
    </source>
</evidence>
<dbReference type="Gene3D" id="3.30.10.20">
    <property type="match status" value="1"/>
</dbReference>
<comment type="catalytic activity">
    <reaction evidence="12">
        <text>Preferential cleavage: (Ac)2-L-Lys-D-Ala-|-D-Ala. Also transpeptidation of peptidyl-alanyl moieties that are N-acyl substituents of D-alanine.</text>
        <dbReference type="EC" id="3.4.16.4"/>
    </reaction>
</comment>
<evidence type="ECO:0000256" key="10">
    <source>
        <dbReference type="ARBA" id="ARBA00023268"/>
    </source>
</evidence>
<dbReference type="EMBL" id="SZYE01000179">
    <property type="protein sequence ID" value="TKR22484.1"/>
    <property type="molecule type" value="Genomic_DNA"/>
</dbReference>
<dbReference type="SUPFAM" id="SSF53955">
    <property type="entry name" value="Lysozyme-like"/>
    <property type="match status" value="1"/>
</dbReference>
<dbReference type="GO" id="GO:0008658">
    <property type="term" value="F:penicillin binding"/>
    <property type="evidence" value="ECO:0007669"/>
    <property type="project" value="InterPro"/>
</dbReference>
<dbReference type="InterPro" id="IPR023346">
    <property type="entry name" value="Lysozyme-like_dom_sf"/>
</dbReference>
<dbReference type="PROSITE" id="PS51178">
    <property type="entry name" value="PASTA"/>
    <property type="match status" value="1"/>
</dbReference>
<evidence type="ECO:0000313" key="17">
    <source>
        <dbReference type="Proteomes" id="UP000308121"/>
    </source>
</evidence>
<evidence type="ECO:0000256" key="1">
    <source>
        <dbReference type="ARBA" id="ARBA00007090"/>
    </source>
</evidence>
<accession>A0A7Z8JXC5</accession>
<dbReference type="GO" id="GO:0008360">
    <property type="term" value="P:regulation of cell shape"/>
    <property type="evidence" value="ECO:0007669"/>
    <property type="project" value="UniProtKB-KW"/>
</dbReference>
<dbReference type="PANTHER" id="PTHR32282">
    <property type="entry name" value="BINDING PROTEIN TRANSPEPTIDASE, PUTATIVE-RELATED"/>
    <property type="match status" value="1"/>
</dbReference>
<feature type="region of interest" description="Disordered" evidence="14">
    <location>
        <begin position="756"/>
        <end position="780"/>
    </location>
</feature>
<dbReference type="InterPro" id="IPR050396">
    <property type="entry name" value="Glycosyltr_51/Transpeptidase"/>
</dbReference>
<dbReference type="InterPro" id="IPR001460">
    <property type="entry name" value="PCN-bd_Tpept"/>
</dbReference>
<evidence type="ECO:0000256" key="3">
    <source>
        <dbReference type="ARBA" id="ARBA00022645"/>
    </source>
</evidence>
<dbReference type="AlphaFoldDB" id="A0A7Z8JXC5"/>
<keyword evidence="11" id="KW-0961">Cell wall biogenesis/degradation</keyword>
<dbReference type="Pfam" id="PF00912">
    <property type="entry name" value="Transgly"/>
    <property type="match status" value="1"/>
</dbReference>
<evidence type="ECO:0000256" key="7">
    <source>
        <dbReference type="ARBA" id="ARBA00022801"/>
    </source>
</evidence>
<name>A0A7Z8JXC5_9CELL</name>
<reference evidence="16 17" key="1">
    <citation type="submission" date="2019-05" db="EMBL/GenBank/DDBJ databases">
        <title>Genome sequence of Cellulomonas hominis strain CS1.</title>
        <authorList>
            <person name="Belmont J."/>
            <person name="Maclea K.S."/>
        </authorList>
    </citation>
    <scope>NUCLEOTIDE SEQUENCE [LARGE SCALE GENOMIC DNA]</scope>
    <source>
        <strain evidence="16 17">CS1</strain>
    </source>
</reference>
<dbReference type="GO" id="GO:0009002">
    <property type="term" value="F:serine-type D-Ala-D-Ala carboxypeptidase activity"/>
    <property type="evidence" value="ECO:0007669"/>
    <property type="project" value="UniProtKB-EC"/>
</dbReference>
<keyword evidence="7" id="KW-0378">Hydrolase</keyword>
<dbReference type="Gene3D" id="3.40.710.10">
    <property type="entry name" value="DD-peptidase/beta-lactamase superfamily"/>
    <property type="match status" value="1"/>
</dbReference>
<organism evidence="16 17">
    <name type="scientific">Cellulomonas hominis</name>
    <dbReference type="NCBI Taxonomy" id="156981"/>
    <lineage>
        <taxon>Bacteria</taxon>
        <taxon>Bacillati</taxon>
        <taxon>Actinomycetota</taxon>
        <taxon>Actinomycetes</taxon>
        <taxon>Micrococcales</taxon>
        <taxon>Cellulomonadaceae</taxon>
        <taxon>Cellulomonas</taxon>
    </lineage>
</organism>
<proteinExistence type="inferred from homology"/>
<gene>
    <name evidence="16" type="ORF">FA014_16225</name>
</gene>
<keyword evidence="6" id="KW-0808">Transferase</keyword>
<evidence type="ECO:0000313" key="16">
    <source>
        <dbReference type="EMBL" id="TKR22484.1"/>
    </source>
</evidence>
<keyword evidence="8" id="KW-0133">Cell shape</keyword>
<dbReference type="Pfam" id="PF00905">
    <property type="entry name" value="Transpeptidase"/>
    <property type="match status" value="1"/>
</dbReference>
<dbReference type="Pfam" id="PF03793">
    <property type="entry name" value="PASTA"/>
    <property type="match status" value="1"/>
</dbReference>
<evidence type="ECO:0000256" key="14">
    <source>
        <dbReference type="SAM" id="MobiDB-lite"/>
    </source>
</evidence>
<evidence type="ECO:0000256" key="13">
    <source>
        <dbReference type="ARBA" id="ARBA00049902"/>
    </source>
</evidence>
<dbReference type="OrthoDB" id="9766909at2"/>
<evidence type="ECO:0000256" key="8">
    <source>
        <dbReference type="ARBA" id="ARBA00022960"/>
    </source>
</evidence>
<protein>
    <submittedName>
        <fullName evidence="16">Penicillin-binding protein</fullName>
    </submittedName>
</protein>
<dbReference type="InterPro" id="IPR012338">
    <property type="entry name" value="Beta-lactam/transpept-like"/>
</dbReference>